<evidence type="ECO:0000259" key="5">
    <source>
        <dbReference type="PROSITE" id="PS50305"/>
    </source>
</evidence>
<dbReference type="InterPro" id="IPR050134">
    <property type="entry name" value="NAD-dep_sirtuin_deacylases"/>
</dbReference>
<dbReference type="AlphaFoldDB" id="A0A420KCV6"/>
<proteinExistence type="inferred from homology"/>
<feature type="domain" description="Deacetylase sirtuin-type" evidence="5">
    <location>
        <begin position="2"/>
        <end position="255"/>
    </location>
</feature>
<evidence type="ECO:0000256" key="3">
    <source>
        <dbReference type="HAMAP-Rule" id="MF_01121"/>
    </source>
</evidence>
<dbReference type="PROSITE" id="PS50305">
    <property type="entry name" value="SIRTUIN"/>
    <property type="match status" value="1"/>
</dbReference>
<dbReference type="InterPro" id="IPR029035">
    <property type="entry name" value="DHS-like_NAD/FAD-binding_dom"/>
</dbReference>
<dbReference type="GO" id="GO:0017136">
    <property type="term" value="F:histone deacetylase activity, NAD-dependent"/>
    <property type="evidence" value="ECO:0007669"/>
    <property type="project" value="TreeGrafter"/>
</dbReference>
<keyword evidence="2 3" id="KW-0520">NAD</keyword>
<dbReference type="InterPro" id="IPR003000">
    <property type="entry name" value="Sirtuin"/>
</dbReference>
<organism evidence="6 7">
    <name type="scientific">Alicycliphilus denitrificans</name>
    <dbReference type="NCBI Taxonomy" id="179636"/>
    <lineage>
        <taxon>Bacteria</taxon>
        <taxon>Pseudomonadati</taxon>
        <taxon>Pseudomonadota</taxon>
        <taxon>Betaproteobacteria</taxon>
        <taxon>Burkholderiales</taxon>
        <taxon>Comamonadaceae</taxon>
        <taxon>Alicycliphilus</taxon>
    </lineage>
</organism>
<comment type="subcellular location">
    <subcellularLocation>
        <location evidence="3">Cytoplasm</location>
    </subcellularLocation>
</comment>
<feature type="binding site" evidence="3">
    <location>
        <begin position="220"/>
        <end position="222"/>
    </location>
    <ligand>
        <name>NAD(+)</name>
        <dbReference type="ChEBI" id="CHEBI:57540"/>
    </ligand>
</feature>
<dbReference type="EMBL" id="NKDB02000002">
    <property type="protein sequence ID" value="RKJ96999.1"/>
    <property type="molecule type" value="Genomic_DNA"/>
</dbReference>
<dbReference type="GO" id="GO:0070403">
    <property type="term" value="F:NAD+ binding"/>
    <property type="evidence" value="ECO:0007669"/>
    <property type="project" value="UniProtKB-UniRule"/>
</dbReference>
<comment type="catalytic activity">
    <reaction evidence="3">
        <text>N(6)-acetyl-L-lysyl-[protein] + NAD(+) + H2O = 2''-O-acetyl-ADP-D-ribose + nicotinamide + L-lysyl-[protein]</text>
        <dbReference type="Rhea" id="RHEA:43636"/>
        <dbReference type="Rhea" id="RHEA-COMP:9752"/>
        <dbReference type="Rhea" id="RHEA-COMP:10731"/>
        <dbReference type="ChEBI" id="CHEBI:15377"/>
        <dbReference type="ChEBI" id="CHEBI:17154"/>
        <dbReference type="ChEBI" id="CHEBI:29969"/>
        <dbReference type="ChEBI" id="CHEBI:57540"/>
        <dbReference type="ChEBI" id="CHEBI:61930"/>
        <dbReference type="ChEBI" id="CHEBI:83767"/>
        <dbReference type="EC" id="2.3.1.286"/>
    </reaction>
</comment>
<comment type="domain">
    <text evidence="3">2 residues (Tyr-72 and Arg-75) present in a large hydrophobic pocket are probably involved in substrate specificity. They are important for desuccinylation activity, but dispensable for deacetylation activity.</text>
</comment>
<dbReference type="Gene3D" id="3.40.50.1220">
    <property type="entry name" value="TPP-binding domain"/>
    <property type="match status" value="1"/>
</dbReference>
<comment type="caution">
    <text evidence="3 4">Lacks conserved residue(s) required for the propagation of feature annotation.</text>
</comment>
<evidence type="ECO:0000256" key="2">
    <source>
        <dbReference type="ARBA" id="ARBA00023027"/>
    </source>
</evidence>
<reference evidence="6 7" key="1">
    <citation type="submission" date="2018-09" db="EMBL/GenBank/DDBJ databases">
        <title>Genome comparison of Alicycliphilus sp. BQ1, a polyurethanolytic bacterium, with its closest phylogenetic relatives Alicycliphilus denitrificans BC and K601, unable to attack polyurethane.</title>
        <authorList>
            <person name="Loza-Tavera H."/>
            <person name="Lozano L."/>
            <person name="Cevallos M."/>
            <person name="Maya-Lucas O."/>
            <person name="Garcia-Mena J."/>
            <person name="Hernandez J."/>
        </authorList>
    </citation>
    <scope>NUCLEOTIDE SEQUENCE [LARGE SCALE GENOMIC DNA]</scope>
    <source>
        <strain evidence="6 7">BQ1</strain>
    </source>
</reference>
<protein>
    <recommendedName>
        <fullName evidence="3">NAD-dependent protein deacylase</fullName>
        <ecNumber evidence="3">2.3.1.286</ecNumber>
    </recommendedName>
    <alternativeName>
        <fullName evidence="3">Regulatory protein SIR2 homolog</fullName>
    </alternativeName>
</protein>
<comment type="catalytic activity">
    <reaction evidence="3">
        <text>N(6)-succinyl-L-lysyl-[protein] + NAD(+) + H2O = 2''-O-succinyl-ADP-D-ribose + nicotinamide + L-lysyl-[protein]</text>
        <dbReference type="Rhea" id="RHEA:47668"/>
        <dbReference type="Rhea" id="RHEA-COMP:9752"/>
        <dbReference type="Rhea" id="RHEA-COMP:11877"/>
        <dbReference type="ChEBI" id="CHEBI:15377"/>
        <dbReference type="ChEBI" id="CHEBI:17154"/>
        <dbReference type="ChEBI" id="CHEBI:29969"/>
        <dbReference type="ChEBI" id="CHEBI:57540"/>
        <dbReference type="ChEBI" id="CHEBI:87830"/>
        <dbReference type="ChEBI" id="CHEBI:87832"/>
    </reaction>
</comment>
<dbReference type="CDD" id="cd01412">
    <property type="entry name" value="SIRT5_Af1_CobB"/>
    <property type="match status" value="1"/>
</dbReference>
<dbReference type="NCBIfam" id="NF001753">
    <property type="entry name" value="PRK00481.1-3"/>
    <property type="match status" value="1"/>
</dbReference>
<dbReference type="GO" id="GO:0036055">
    <property type="term" value="F:protein-succinyllysine desuccinylase activity"/>
    <property type="evidence" value="ECO:0007669"/>
    <property type="project" value="UniProtKB-UniRule"/>
</dbReference>
<dbReference type="Gene3D" id="3.30.1600.10">
    <property type="entry name" value="SIR2/SIRT2 'Small Domain"/>
    <property type="match status" value="1"/>
</dbReference>
<dbReference type="Proteomes" id="UP000216225">
    <property type="component" value="Unassembled WGS sequence"/>
</dbReference>
<dbReference type="InterPro" id="IPR027546">
    <property type="entry name" value="Sirtuin_class_III"/>
</dbReference>
<name>A0A420KCV6_9BURK</name>
<dbReference type="PANTHER" id="PTHR11085">
    <property type="entry name" value="NAD-DEPENDENT PROTEIN DEACYLASE SIRTUIN-5, MITOCHONDRIAL-RELATED"/>
    <property type="match status" value="1"/>
</dbReference>
<feature type="binding site" evidence="3">
    <location>
        <position position="72"/>
    </location>
    <ligand>
        <name>substrate</name>
    </ligand>
</feature>
<evidence type="ECO:0000256" key="4">
    <source>
        <dbReference type="PROSITE-ProRule" id="PRU00236"/>
    </source>
</evidence>
<gene>
    <name evidence="3" type="primary">cobB</name>
    <name evidence="6" type="ORF">CE154_013470</name>
</gene>
<dbReference type="EC" id="2.3.1.286" evidence="3"/>
<evidence type="ECO:0000313" key="7">
    <source>
        <dbReference type="Proteomes" id="UP000216225"/>
    </source>
</evidence>
<comment type="caution">
    <text evidence="6">The sequence shown here is derived from an EMBL/GenBank/DDBJ whole genome shotgun (WGS) entry which is preliminary data.</text>
</comment>
<dbReference type="InterPro" id="IPR026590">
    <property type="entry name" value="Ssirtuin_cat_dom"/>
</dbReference>
<dbReference type="PANTHER" id="PTHR11085:SF4">
    <property type="entry name" value="NAD-DEPENDENT PROTEIN DEACYLASE"/>
    <property type="match status" value="1"/>
</dbReference>
<evidence type="ECO:0000313" key="6">
    <source>
        <dbReference type="EMBL" id="RKJ96999.1"/>
    </source>
</evidence>
<dbReference type="InterPro" id="IPR026591">
    <property type="entry name" value="Sirtuin_cat_small_dom_sf"/>
</dbReference>
<comment type="function">
    <text evidence="3">NAD-dependent lysine deacetylase and desuccinylase that specifically removes acetyl and succinyl groups on target proteins. Modulates the activities of several proteins which are inactive in their acylated form.</text>
</comment>
<dbReference type="SUPFAM" id="SSF52467">
    <property type="entry name" value="DHS-like NAD/FAD-binding domain"/>
    <property type="match status" value="1"/>
</dbReference>
<accession>A0A420KCV6</accession>
<dbReference type="GO" id="GO:0005737">
    <property type="term" value="C:cytoplasm"/>
    <property type="evidence" value="ECO:0007669"/>
    <property type="project" value="UniProtKB-SubCell"/>
</dbReference>
<keyword evidence="3" id="KW-0963">Cytoplasm</keyword>
<feature type="binding site" evidence="3">
    <location>
        <position position="75"/>
    </location>
    <ligand>
        <name>substrate</name>
    </ligand>
</feature>
<feature type="active site" description="Proton acceptor" evidence="3">
    <location>
        <position position="125"/>
    </location>
</feature>
<dbReference type="RefSeq" id="WP_094438523.1">
    <property type="nucleotide sequence ID" value="NZ_NKDB02000002.1"/>
</dbReference>
<sequence length="255" mass="27248">MRDNPSTALDEARAWLRDARRVAVLTGAGVSAESGVPTFRDAQTGLWARFRPEDLATEQAFRRNPERVWDWYAERRERLLGVQPNAGHHAQAAFARRAPGRLTLITQNVDGLHQLAGSEGVLCLHGRLADNRWLDHPRPCCNLARAVPGRPPRCAGCGNLVRPGVVWFGEALPTQALDAAQQAAQACDVMLVVGTAGAVYPAAGLAHQARQAGARVVVLNTGPSELDGIAHAVLRGPSAQLLPALLGVSDPAQRA</sequence>
<keyword evidence="1" id="KW-0808">Transferase</keyword>
<feature type="binding site" evidence="3">
    <location>
        <position position="238"/>
    </location>
    <ligand>
        <name>NAD(+)</name>
        <dbReference type="ChEBI" id="CHEBI:57540"/>
    </ligand>
</feature>
<dbReference type="GO" id="GO:0036054">
    <property type="term" value="F:protein-malonyllysine demalonylase activity"/>
    <property type="evidence" value="ECO:0007669"/>
    <property type="project" value="InterPro"/>
</dbReference>
<feature type="binding site" evidence="3">
    <location>
        <begin position="107"/>
        <end position="110"/>
    </location>
    <ligand>
        <name>NAD(+)</name>
        <dbReference type="ChEBI" id="CHEBI:57540"/>
    </ligand>
</feature>
<dbReference type="Pfam" id="PF02146">
    <property type="entry name" value="SIR2"/>
    <property type="match status" value="1"/>
</dbReference>
<evidence type="ECO:0000256" key="1">
    <source>
        <dbReference type="ARBA" id="ARBA00022679"/>
    </source>
</evidence>
<dbReference type="HAMAP" id="MF_01121">
    <property type="entry name" value="Sirtuin_ClassIII"/>
    <property type="match status" value="1"/>
</dbReference>
<comment type="similarity">
    <text evidence="3">Belongs to the sirtuin family. Class III subfamily.</text>
</comment>